<keyword evidence="3" id="KW-1185">Reference proteome</keyword>
<evidence type="ECO:0000313" key="3">
    <source>
        <dbReference type="Proteomes" id="UP001328107"/>
    </source>
</evidence>
<gene>
    <name evidence="2" type="ORF">PMAYCL1PPCAC_32156</name>
</gene>
<dbReference type="EMBL" id="BTRK01000006">
    <property type="protein sequence ID" value="GMR61961.1"/>
    <property type="molecule type" value="Genomic_DNA"/>
</dbReference>
<comment type="caution">
    <text evidence="2">The sequence shown here is derived from an EMBL/GenBank/DDBJ whole genome shotgun (WGS) entry which is preliminary data.</text>
</comment>
<evidence type="ECO:0000256" key="1">
    <source>
        <dbReference type="SAM" id="MobiDB-lite"/>
    </source>
</evidence>
<proteinExistence type="predicted"/>
<evidence type="ECO:0000313" key="2">
    <source>
        <dbReference type="EMBL" id="GMR61961.1"/>
    </source>
</evidence>
<accession>A0AAN5DFB7</accession>
<protein>
    <submittedName>
        <fullName evidence="2">Uncharacterized protein</fullName>
    </submittedName>
</protein>
<organism evidence="2 3">
    <name type="scientific">Pristionchus mayeri</name>
    <dbReference type="NCBI Taxonomy" id="1317129"/>
    <lineage>
        <taxon>Eukaryota</taxon>
        <taxon>Metazoa</taxon>
        <taxon>Ecdysozoa</taxon>
        <taxon>Nematoda</taxon>
        <taxon>Chromadorea</taxon>
        <taxon>Rhabditida</taxon>
        <taxon>Rhabditina</taxon>
        <taxon>Diplogasteromorpha</taxon>
        <taxon>Diplogasteroidea</taxon>
        <taxon>Neodiplogasteridae</taxon>
        <taxon>Pristionchus</taxon>
    </lineage>
</organism>
<feature type="region of interest" description="Disordered" evidence="1">
    <location>
        <begin position="90"/>
        <end position="110"/>
    </location>
</feature>
<feature type="region of interest" description="Disordered" evidence="1">
    <location>
        <begin position="151"/>
        <end position="177"/>
    </location>
</feature>
<dbReference type="AlphaFoldDB" id="A0AAN5DFB7"/>
<sequence>MEENNVGSLTNRDLKLKGDVDPILCCDQTIGDDDESNIVDRSGTTKDSLLAELLTRPSGIDELNVHDCNLPRKDLSPIHLELNGGVDDLLRSSVSHSNSKRKKSRDYEARSLANFEDTSLEERPVKRKESNTHRMELSTNGRNVRLISSSRSLSTSLQNGTTGVTNPRARVNPRKAPYKGAHLVTLPFNARRHTKRPPI</sequence>
<name>A0AAN5DFB7_9BILA</name>
<dbReference type="Proteomes" id="UP001328107">
    <property type="component" value="Unassembled WGS sequence"/>
</dbReference>
<reference evidence="3" key="1">
    <citation type="submission" date="2022-10" db="EMBL/GenBank/DDBJ databases">
        <title>Genome assembly of Pristionchus species.</title>
        <authorList>
            <person name="Yoshida K."/>
            <person name="Sommer R.J."/>
        </authorList>
    </citation>
    <scope>NUCLEOTIDE SEQUENCE [LARGE SCALE GENOMIC DNA]</scope>
    <source>
        <strain evidence="3">RS5460</strain>
    </source>
</reference>